<evidence type="ECO:0000313" key="2">
    <source>
        <dbReference type="Proteomes" id="UP000002675"/>
    </source>
</evidence>
<dbReference type="AlphaFoldDB" id="Q7MBM1"/>
<proteinExistence type="predicted"/>
<reference evidence="1 2" key="1">
    <citation type="journal article" date="2003" name="Genome Res.">
        <title>Comparative genome analysis of Vibrio vulnificus, a marine pathogen.</title>
        <authorList>
            <person name="Chen C.Y."/>
            <person name="Wu K.M."/>
            <person name="Chang Y.C."/>
            <person name="Chang C.H."/>
            <person name="Tsai H.C."/>
            <person name="Liao T.L."/>
            <person name="Liu Y.M."/>
            <person name="Chen H.J."/>
            <person name="Shen A.B."/>
            <person name="Li J.C."/>
            <person name="Su T.L."/>
            <person name="Shao C.P."/>
            <person name="Lee C.T."/>
            <person name="Hor L.I."/>
            <person name="Tsai S.F."/>
        </authorList>
    </citation>
    <scope>NUCLEOTIDE SEQUENCE [LARGE SCALE GENOMIC DNA]</scope>
    <source>
        <strain evidence="1 2">YJ016</strain>
        <plasmid evidence="1">pYJ016</plasmid>
    </source>
</reference>
<dbReference type="HOGENOM" id="CLU_3031318_0_0_6"/>
<name>Q7MBM1_VIBVY</name>
<keyword evidence="1" id="KW-0614">Plasmid</keyword>
<organism evidence="1 2">
    <name type="scientific">Vibrio vulnificus (strain YJ016)</name>
    <dbReference type="NCBI Taxonomy" id="196600"/>
    <lineage>
        <taxon>Bacteria</taxon>
        <taxon>Pseudomonadati</taxon>
        <taxon>Pseudomonadota</taxon>
        <taxon>Gammaproteobacteria</taxon>
        <taxon>Vibrionales</taxon>
        <taxon>Vibrionaceae</taxon>
        <taxon>Vibrio</taxon>
    </lineage>
</organism>
<protein>
    <submittedName>
        <fullName evidence="1">Uncharacterized protein</fullName>
    </submittedName>
</protein>
<accession>Q7MBM1</accession>
<dbReference type="KEGG" id="vvy:VVP22"/>
<geneLocation type="plasmid" evidence="1 2">
    <name>pYJ016</name>
</geneLocation>
<dbReference type="Proteomes" id="UP000002675">
    <property type="component" value="Plasmid pYJ016"/>
</dbReference>
<dbReference type="EMBL" id="AP005352">
    <property type="protein sequence ID" value="BAC97745.1"/>
    <property type="molecule type" value="Genomic_DNA"/>
</dbReference>
<gene>
    <name evidence="1" type="ordered locus">VVP22</name>
</gene>
<sequence>MRVLAKDNILFLDECQRHLYPTQHSSPDPVKRLLVTPNDKEAFSISISKTSQRGI</sequence>
<evidence type="ECO:0000313" key="1">
    <source>
        <dbReference type="EMBL" id="BAC97745.1"/>
    </source>
</evidence>